<organism evidence="3">
    <name type="scientific">Soboliphyme baturini</name>
    <dbReference type="NCBI Taxonomy" id="241478"/>
    <lineage>
        <taxon>Eukaryota</taxon>
        <taxon>Metazoa</taxon>
        <taxon>Ecdysozoa</taxon>
        <taxon>Nematoda</taxon>
        <taxon>Enoplea</taxon>
        <taxon>Dorylaimia</taxon>
        <taxon>Dioctophymatida</taxon>
        <taxon>Dioctophymatoidea</taxon>
        <taxon>Soboliphymatidae</taxon>
        <taxon>Soboliphyme</taxon>
    </lineage>
</organism>
<protein>
    <submittedName>
        <fullName evidence="3">HlyD family secretion protein</fullName>
    </submittedName>
</protein>
<gene>
    <name evidence="1" type="ORF">SBAD_LOCUS3561</name>
</gene>
<keyword evidence="2" id="KW-1185">Reference proteome</keyword>
<accession>A0A183IIW5</accession>
<proteinExistence type="predicted"/>
<reference evidence="3" key="1">
    <citation type="submission" date="2016-06" db="UniProtKB">
        <authorList>
            <consortium name="WormBaseParasite"/>
        </authorList>
    </citation>
    <scope>IDENTIFICATION</scope>
</reference>
<dbReference type="Proteomes" id="UP000270296">
    <property type="component" value="Unassembled WGS sequence"/>
</dbReference>
<sequence length="148" mass="16317">MAKGVNRIFPDRAADETHQLNTTNKTFLIEPRCTEVTPVGEPFSCASIWLNKGSIGAGQVVQILSCVRWPGYHLRLGIVLRKPIATCRSIAQVGQRSQSENGTDYFRVRKPIMTERVVAVSDTVSFRGVLRRLLTIAGHLRLKGGEGA</sequence>
<evidence type="ECO:0000313" key="3">
    <source>
        <dbReference type="WBParaSite" id="SBAD_0000372501-mRNA-1"/>
    </source>
</evidence>
<dbReference type="AlphaFoldDB" id="A0A183IIW5"/>
<evidence type="ECO:0000313" key="1">
    <source>
        <dbReference type="EMBL" id="VDP01586.1"/>
    </source>
</evidence>
<reference evidence="1 2" key="2">
    <citation type="submission" date="2018-11" db="EMBL/GenBank/DDBJ databases">
        <authorList>
            <consortium name="Pathogen Informatics"/>
        </authorList>
    </citation>
    <scope>NUCLEOTIDE SEQUENCE [LARGE SCALE GENOMIC DNA]</scope>
</reference>
<evidence type="ECO:0000313" key="2">
    <source>
        <dbReference type="Proteomes" id="UP000270296"/>
    </source>
</evidence>
<name>A0A183IIW5_9BILA</name>
<dbReference type="WBParaSite" id="SBAD_0000372501-mRNA-1">
    <property type="protein sequence ID" value="SBAD_0000372501-mRNA-1"/>
    <property type="gene ID" value="SBAD_0000372501"/>
</dbReference>
<dbReference type="EMBL" id="UZAM01007817">
    <property type="protein sequence ID" value="VDP01586.1"/>
    <property type="molecule type" value="Genomic_DNA"/>
</dbReference>